<organism evidence="2 3">
    <name type="scientific">Rhodococcoides kyotonense</name>
    <dbReference type="NCBI Taxonomy" id="398843"/>
    <lineage>
        <taxon>Bacteria</taxon>
        <taxon>Bacillati</taxon>
        <taxon>Actinomycetota</taxon>
        <taxon>Actinomycetes</taxon>
        <taxon>Mycobacteriales</taxon>
        <taxon>Nocardiaceae</taxon>
        <taxon>Rhodococcoides</taxon>
    </lineage>
</organism>
<evidence type="ECO:0000313" key="3">
    <source>
        <dbReference type="Proteomes" id="UP000198327"/>
    </source>
</evidence>
<proteinExistence type="predicted"/>
<reference evidence="3" key="1">
    <citation type="submission" date="2017-06" db="EMBL/GenBank/DDBJ databases">
        <authorList>
            <person name="Varghese N."/>
            <person name="Submissions S."/>
        </authorList>
    </citation>
    <scope>NUCLEOTIDE SEQUENCE [LARGE SCALE GENOMIC DNA]</scope>
    <source>
        <strain evidence="3">JCM 23211</strain>
    </source>
</reference>
<dbReference type="AlphaFoldDB" id="A0A239FRC5"/>
<dbReference type="RefSeq" id="WP_089244625.1">
    <property type="nucleotide sequence ID" value="NZ_FZOW01000003.1"/>
</dbReference>
<evidence type="ECO:0008006" key="4">
    <source>
        <dbReference type="Google" id="ProtNLM"/>
    </source>
</evidence>
<dbReference type="EMBL" id="FZOW01000003">
    <property type="protein sequence ID" value="SNS59315.1"/>
    <property type="molecule type" value="Genomic_DNA"/>
</dbReference>
<dbReference type="OrthoDB" id="4519042at2"/>
<gene>
    <name evidence="2" type="ORF">SAMN05421642_103417</name>
</gene>
<evidence type="ECO:0000313" key="2">
    <source>
        <dbReference type="EMBL" id="SNS59315.1"/>
    </source>
</evidence>
<feature type="region of interest" description="Disordered" evidence="1">
    <location>
        <begin position="510"/>
        <end position="532"/>
    </location>
</feature>
<name>A0A239FRC5_9NOCA</name>
<feature type="region of interest" description="Disordered" evidence="1">
    <location>
        <begin position="27"/>
        <end position="46"/>
    </location>
</feature>
<sequence>MTVIDPGRFSHLSEADKLYYRNRLAEETAKRGKRSPFAPPTPGALALKHEPTTQVQRPHLEEIDKALTWVRDTPNAKLMVWTPPRAGKSHRISRWLPFWWQTEFPRDRTVLTSYAASLAHTHSAAVRDLVATYGAEYGLFLKRDENTRSDWTTTAGGGLRARGVRGGLTGQDMELGIVDDPYADRAQADSSTIRKAVEEWYSSAFVTRRSPGARQIIVHTRWHLEDLSGMLLKQEGRIEEGGEWRVLHLPAIATAADPERGFYGDDALGRTPGEPLTHPKIDAADTEALIDHWRRQKQSVTTRDWAAMFMGSPVTAEGALLTAEVLAAATVSEVSPPRRAGVAVDPNGGGRDTAGIIGGHVGKDGKFYWTHDRSALLQPDQWSREACLLADEISADRIVFEANYGGKMAGTLIKQAWAALQDEGLIPRNHLCPYIAEVHARKSKFLRAEPIAQAVITGRAKFAPGHGLAGLKSEFEVWEPGSTWSPGALDAGVHLAYELLPAIGAGAETHSVASRKKGDRAGSSAVSRRRRR</sequence>
<protein>
    <recommendedName>
        <fullName evidence="4">Terminase</fullName>
    </recommendedName>
</protein>
<keyword evidence="3" id="KW-1185">Reference proteome</keyword>
<dbReference type="Proteomes" id="UP000198327">
    <property type="component" value="Unassembled WGS sequence"/>
</dbReference>
<accession>A0A239FRC5</accession>
<evidence type="ECO:0000256" key="1">
    <source>
        <dbReference type="SAM" id="MobiDB-lite"/>
    </source>
</evidence>